<dbReference type="EMBL" id="PP357458">
    <property type="protein sequence ID" value="WWT41144.1"/>
    <property type="molecule type" value="Genomic_DNA"/>
</dbReference>
<accession>A0AC61ZTD6</accession>
<sequence>MNLYVKSTWTDFLGWTKLEYVWLFVCTAAIAATSILMKSSVLEFISSVTGIVGAILVAKGKISSYWWGVIATALYAWISYKYQLYGEAIMYTLVFLPMQFWGAVVWSRKLNVSGDRADVIKNYLTTKQRIWVSVGTLIAIGIYALFVAELKGSMPGLDSATAILSILATTLMMYRYAEQWVVWVLVNIVAVVMWVQATMHHEGGGAVVLAMWVAYLLNSLFGVYQWRKQK</sequence>
<reference evidence="1" key="1">
    <citation type="submission" date="2024-02" db="EMBL/GenBank/DDBJ databases">
        <title>Klebsiella phages.</title>
        <authorList>
            <person name="Li J."/>
            <person name="Feng Y."/>
            <person name="Zong Z."/>
        </authorList>
    </citation>
    <scope>NUCLEOTIDE SEQUENCE</scope>
</reference>
<proteinExistence type="predicted"/>
<name>A0AC61ZTD6_9CAUD</name>
<evidence type="ECO:0000313" key="1">
    <source>
        <dbReference type="EMBL" id="WWT41144.1"/>
    </source>
</evidence>
<protein>
    <submittedName>
        <fullName evidence="1">Nicotinamide riboside transporter PnuC</fullName>
    </submittedName>
</protein>
<organism evidence="1">
    <name type="scientific">Klebsiella phage phi1_175008</name>
    <dbReference type="NCBI Taxonomy" id="3127744"/>
    <lineage>
        <taxon>Viruses</taxon>
        <taxon>Duplodnaviria</taxon>
        <taxon>Heunggongvirae</taxon>
        <taxon>Uroviricota</taxon>
        <taxon>Caudoviricetes</taxon>
        <taxon>Stephanstirmvirinae</taxon>
    </lineage>
</organism>